<proteinExistence type="predicted"/>
<feature type="transmembrane region" description="Helical" evidence="7">
    <location>
        <begin position="27"/>
        <end position="49"/>
    </location>
</feature>
<comment type="subcellular location">
    <subcellularLocation>
        <location evidence="1">Cell membrane</location>
        <topology evidence="1">Multi-pass membrane protein</topology>
    </subcellularLocation>
</comment>
<dbReference type="RefSeq" id="WP_010931701.1">
    <property type="nucleotide sequence ID" value="NC_002932.3"/>
</dbReference>
<dbReference type="STRING" id="194439.CT0007"/>
<evidence type="ECO:0000313" key="10">
    <source>
        <dbReference type="Proteomes" id="UP000001007"/>
    </source>
</evidence>
<evidence type="ECO:0000313" key="9">
    <source>
        <dbReference type="EMBL" id="AAM71255.1"/>
    </source>
</evidence>
<evidence type="ECO:0000256" key="2">
    <source>
        <dbReference type="ARBA" id="ARBA00022475"/>
    </source>
</evidence>
<feature type="domain" description="Phosphatidic acid phosphatase type 2/haloperoxidase" evidence="8">
    <location>
        <begin position="59"/>
        <end position="176"/>
    </location>
</feature>
<dbReference type="Gene3D" id="1.20.144.10">
    <property type="entry name" value="Phosphatidic acid phosphatase type 2/haloperoxidase"/>
    <property type="match status" value="1"/>
</dbReference>
<dbReference type="Proteomes" id="UP000001007">
    <property type="component" value="Chromosome"/>
</dbReference>
<dbReference type="SMART" id="SM00014">
    <property type="entry name" value="acidPPc"/>
    <property type="match status" value="1"/>
</dbReference>
<dbReference type="CDD" id="cd03395">
    <property type="entry name" value="PAP2_like_4"/>
    <property type="match status" value="1"/>
</dbReference>
<feature type="transmembrane region" description="Helical" evidence="7">
    <location>
        <begin position="56"/>
        <end position="74"/>
    </location>
</feature>
<keyword evidence="6 7" id="KW-0472">Membrane</keyword>
<sequence>MGGLEQADARLFQLLNHSLATPALDDLMPFLTSPKHSVHILVLLALFILVRKGKDALFVIPLLLFAVGIADYTASGIMKSLFHRVRPCFALEGVRLLVDQSHSWSFASSHAANLTAIASLVWLFFWRGETVDKVFTVMVIAYASMVAFSRIYVGVHYPGDVLGGVVIGLASAAVIYTAFAWIVKNVVHRRVMQREGSE</sequence>
<evidence type="ECO:0000256" key="3">
    <source>
        <dbReference type="ARBA" id="ARBA00022692"/>
    </source>
</evidence>
<evidence type="ECO:0000256" key="1">
    <source>
        <dbReference type="ARBA" id="ARBA00004651"/>
    </source>
</evidence>
<keyword evidence="10" id="KW-1185">Reference proteome</keyword>
<protein>
    <submittedName>
        <fullName evidence="9">PAP2 superfamily protein</fullName>
    </submittedName>
</protein>
<dbReference type="PANTHER" id="PTHR14969:SF62">
    <property type="entry name" value="DECAPRENYLPHOSPHORYL-5-PHOSPHORIBOSE PHOSPHATASE RV3807C-RELATED"/>
    <property type="match status" value="1"/>
</dbReference>
<evidence type="ECO:0000256" key="7">
    <source>
        <dbReference type="SAM" id="Phobius"/>
    </source>
</evidence>
<dbReference type="PANTHER" id="PTHR14969">
    <property type="entry name" value="SPHINGOSINE-1-PHOSPHATE PHOSPHOHYDROLASE"/>
    <property type="match status" value="1"/>
</dbReference>
<accession>Q8KGG1</accession>
<keyword evidence="5 7" id="KW-1133">Transmembrane helix</keyword>
<dbReference type="EnsemblBacteria" id="AAM71255">
    <property type="protein sequence ID" value="AAM71255"/>
    <property type="gene ID" value="CT0007"/>
</dbReference>
<dbReference type="GO" id="GO:0005886">
    <property type="term" value="C:plasma membrane"/>
    <property type="evidence" value="ECO:0007669"/>
    <property type="project" value="UniProtKB-SubCell"/>
</dbReference>
<dbReference type="Pfam" id="PF01569">
    <property type="entry name" value="PAP2"/>
    <property type="match status" value="1"/>
</dbReference>
<dbReference type="KEGG" id="cte:CT0007"/>
<organism evidence="9 10">
    <name type="scientific">Chlorobaculum tepidum (strain ATCC 49652 / DSM 12025 / NBRC 103806 / TLS)</name>
    <name type="common">Chlorobium tepidum</name>
    <dbReference type="NCBI Taxonomy" id="194439"/>
    <lineage>
        <taxon>Bacteria</taxon>
        <taxon>Pseudomonadati</taxon>
        <taxon>Chlorobiota</taxon>
        <taxon>Chlorobiia</taxon>
        <taxon>Chlorobiales</taxon>
        <taxon>Chlorobiaceae</taxon>
        <taxon>Chlorobaculum</taxon>
    </lineage>
</organism>
<dbReference type="OrthoDB" id="9789113at2"/>
<name>Q8KGG1_CHLTE</name>
<dbReference type="InterPro" id="IPR036938">
    <property type="entry name" value="PAP2/HPO_sf"/>
</dbReference>
<gene>
    <name evidence="9" type="ordered locus">CT0007</name>
</gene>
<feature type="transmembrane region" description="Helical" evidence="7">
    <location>
        <begin position="134"/>
        <end position="155"/>
    </location>
</feature>
<evidence type="ECO:0000259" key="8">
    <source>
        <dbReference type="SMART" id="SM00014"/>
    </source>
</evidence>
<dbReference type="HOGENOM" id="CLU_072573_10_0_10"/>
<dbReference type="eggNOG" id="COG0671">
    <property type="taxonomic scope" value="Bacteria"/>
</dbReference>
<feature type="transmembrane region" description="Helical" evidence="7">
    <location>
        <begin position="161"/>
        <end position="183"/>
    </location>
</feature>
<dbReference type="InterPro" id="IPR000326">
    <property type="entry name" value="PAP2/HPO"/>
</dbReference>
<dbReference type="GO" id="GO:0016787">
    <property type="term" value="F:hydrolase activity"/>
    <property type="evidence" value="ECO:0007669"/>
    <property type="project" value="UniProtKB-KW"/>
</dbReference>
<dbReference type="SUPFAM" id="SSF48317">
    <property type="entry name" value="Acid phosphatase/Vanadium-dependent haloperoxidase"/>
    <property type="match status" value="1"/>
</dbReference>
<dbReference type="AlphaFoldDB" id="Q8KGG1"/>
<dbReference type="EMBL" id="AE006470">
    <property type="protein sequence ID" value="AAM71255.1"/>
    <property type="molecule type" value="Genomic_DNA"/>
</dbReference>
<keyword evidence="2" id="KW-1003">Cell membrane</keyword>
<feature type="transmembrane region" description="Helical" evidence="7">
    <location>
        <begin position="104"/>
        <end position="125"/>
    </location>
</feature>
<keyword evidence="4" id="KW-0378">Hydrolase</keyword>
<evidence type="ECO:0000256" key="4">
    <source>
        <dbReference type="ARBA" id="ARBA00022801"/>
    </source>
</evidence>
<reference evidence="9 10" key="1">
    <citation type="journal article" date="2002" name="Proc. Natl. Acad. Sci. U.S.A.">
        <title>The complete genome sequence of Chlorobium tepidum TLS, a photosynthetic, anaerobic, green-sulfur bacterium.</title>
        <authorList>
            <person name="Eisen J.A."/>
            <person name="Nelson K.E."/>
            <person name="Paulsen I.T."/>
            <person name="Heidelberg J.F."/>
            <person name="Wu M."/>
            <person name="Dodson R.J."/>
            <person name="Deboy R."/>
            <person name="Gwinn M.L."/>
            <person name="Nelson W.C."/>
            <person name="Haft D.H."/>
            <person name="Hickey E.K."/>
            <person name="Peterson J.D."/>
            <person name="Durkin A.S."/>
            <person name="Kolonay J.L."/>
            <person name="Yang F."/>
            <person name="Holt I."/>
            <person name="Umayam L.A."/>
            <person name="Mason T."/>
            <person name="Brenner M."/>
            <person name="Shea T.P."/>
            <person name="Parksey D."/>
            <person name="Nierman W.C."/>
            <person name="Feldblyum T.V."/>
            <person name="Hansen C.L."/>
            <person name="Craven M.B."/>
            <person name="Radune D."/>
            <person name="Vamathevan J."/>
            <person name="Khouri H."/>
            <person name="White O."/>
            <person name="Gruber T.M."/>
            <person name="Ketchum K.A."/>
            <person name="Venter J.C."/>
            <person name="Tettelin H."/>
            <person name="Bryant D.A."/>
            <person name="Fraser C.M."/>
        </authorList>
    </citation>
    <scope>NUCLEOTIDE SEQUENCE [LARGE SCALE GENOMIC DNA]</scope>
    <source>
        <strain evidence="10">ATCC 49652 / DSM 12025 / NBRC 103806 / TLS</strain>
    </source>
</reference>
<evidence type="ECO:0000256" key="6">
    <source>
        <dbReference type="ARBA" id="ARBA00023136"/>
    </source>
</evidence>
<keyword evidence="3 7" id="KW-0812">Transmembrane</keyword>
<evidence type="ECO:0000256" key="5">
    <source>
        <dbReference type="ARBA" id="ARBA00022989"/>
    </source>
</evidence>